<dbReference type="RefSeq" id="WP_246516889.1">
    <property type="nucleotide sequence ID" value="NZ_BORB01000027.1"/>
</dbReference>
<name>A0ABQ4KL30_9BACI</name>
<reference evidence="2 3" key="1">
    <citation type="submission" date="2021-03" db="EMBL/GenBank/DDBJ databases">
        <title>Antimicrobial resistance genes in bacteria isolated from Japanese honey, and their potential for conferring macrolide and lincosamide resistance in the American foulbrood pathogen Paenibacillus larvae.</title>
        <authorList>
            <person name="Okamoto M."/>
            <person name="Kumagai M."/>
            <person name="Kanamori H."/>
            <person name="Takamatsu D."/>
        </authorList>
    </citation>
    <scope>NUCLEOTIDE SEQUENCE [LARGE SCALE GENOMIC DNA]</scope>
    <source>
        <strain evidence="2 3">J8TS2</strain>
    </source>
</reference>
<feature type="transmembrane region" description="Helical" evidence="1">
    <location>
        <begin position="12"/>
        <end position="31"/>
    </location>
</feature>
<dbReference type="EMBL" id="BORB01000027">
    <property type="protein sequence ID" value="GIN58658.1"/>
    <property type="molecule type" value="Genomic_DNA"/>
</dbReference>
<evidence type="ECO:0008006" key="4">
    <source>
        <dbReference type="Google" id="ProtNLM"/>
    </source>
</evidence>
<keyword evidence="1" id="KW-1133">Transmembrane helix</keyword>
<feature type="transmembrane region" description="Helical" evidence="1">
    <location>
        <begin position="38"/>
        <end position="57"/>
    </location>
</feature>
<evidence type="ECO:0000256" key="1">
    <source>
        <dbReference type="SAM" id="Phobius"/>
    </source>
</evidence>
<accession>A0ABQ4KL30</accession>
<organism evidence="2 3">
    <name type="scientific">Lederbergia ruris</name>
    <dbReference type="NCBI Taxonomy" id="217495"/>
    <lineage>
        <taxon>Bacteria</taxon>
        <taxon>Bacillati</taxon>
        <taxon>Bacillota</taxon>
        <taxon>Bacilli</taxon>
        <taxon>Bacillales</taxon>
        <taxon>Bacillaceae</taxon>
        <taxon>Lederbergia</taxon>
    </lineage>
</organism>
<protein>
    <recommendedName>
        <fullName evidence="4">NADH dehydrogenase subunit 6</fullName>
    </recommendedName>
</protein>
<keyword evidence="1" id="KW-0812">Transmembrane</keyword>
<gene>
    <name evidence="2" type="ORF">J8TS2_29770</name>
</gene>
<evidence type="ECO:0000313" key="2">
    <source>
        <dbReference type="EMBL" id="GIN58658.1"/>
    </source>
</evidence>
<feature type="transmembrane region" description="Helical" evidence="1">
    <location>
        <begin position="69"/>
        <end position="94"/>
    </location>
</feature>
<evidence type="ECO:0000313" key="3">
    <source>
        <dbReference type="Proteomes" id="UP000679950"/>
    </source>
</evidence>
<feature type="transmembrane region" description="Helical" evidence="1">
    <location>
        <begin position="134"/>
        <end position="155"/>
    </location>
</feature>
<sequence>MIVINKKLRWETIVLLLPIFLLVLLVFLLRISKAISKFVAVFIDFLFIGGFTAYSLHEKVSIKIASGNAVYFWDIVFGIGACILYFTLLSYLVIKFPKIAALINYIIAWIGTLVIYGMICAIFIGNFPRLLNNYFLSTLVNIIIITVLAFITFNIRKNIFGTQQNYEEHA</sequence>
<feature type="transmembrane region" description="Helical" evidence="1">
    <location>
        <begin position="106"/>
        <end position="128"/>
    </location>
</feature>
<proteinExistence type="predicted"/>
<dbReference type="Proteomes" id="UP000679950">
    <property type="component" value="Unassembled WGS sequence"/>
</dbReference>
<keyword evidence="1" id="KW-0472">Membrane</keyword>
<comment type="caution">
    <text evidence="2">The sequence shown here is derived from an EMBL/GenBank/DDBJ whole genome shotgun (WGS) entry which is preliminary data.</text>
</comment>
<keyword evidence="3" id="KW-1185">Reference proteome</keyword>